<dbReference type="AlphaFoldDB" id="A0A7X5Y5V1"/>
<keyword evidence="3" id="KW-1185">Reference proteome</keyword>
<dbReference type="RefSeq" id="WP_168068518.1">
    <property type="nucleotide sequence ID" value="NZ_JAATJC010000001.1"/>
</dbReference>
<accession>A0A7X5Y5V1</accession>
<dbReference type="EMBL" id="JAATJC010000001">
    <property type="protein sequence ID" value="NJC05759.1"/>
    <property type="molecule type" value="Genomic_DNA"/>
</dbReference>
<evidence type="ECO:0000256" key="1">
    <source>
        <dbReference type="SAM" id="Coils"/>
    </source>
</evidence>
<dbReference type="Proteomes" id="UP000558192">
    <property type="component" value="Unassembled WGS sequence"/>
</dbReference>
<comment type="caution">
    <text evidence="2">The sequence shown here is derived from an EMBL/GenBank/DDBJ whole genome shotgun (WGS) entry which is preliminary data.</text>
</comment>
<protein>
    <submittedName>
        <fullName evidence="2">Uncharacterized protein</fullName>
    </submittedName>
</protein>
<reference evidence="2 3" key="1">
    <citation type="submission" date="2020-03" db="EMBL/GenBank/DDBJ databases">
        <title>Genomic Encyclopedia of Type Strains, Phase IV (KMG-IV): sequencing the most valuable type-strain genomes for metagenomic binning, comparative biology and taxonomic classification.</title>
        <authorList>
            <person name="Goeker M."/>
        </authorList>
    </citation>
    <scope>NUCLEOTIDE SEQUENCE [LARGE SCALE GENOMIC DNA]</scope>
    <source>
        <strain evidence="2 3">DSM 16846</strain>
    </source>
</reference>
<evidence type="ECO:0000313" key="2">
    <source>
        <dbReference type="EMBL" id="NJC05759.1"/>
    </source>
</evidence>
<name>A0A7X5Y5V1_9SPHN</name>
<feature type="coiled-coil region" evidence="1">
    <location>
        <begin position="126"/>
        <end position="153"/>
    </location>
</feature>
<gene>
    <name evidence="2" type="ORF">GGQ97_001552</name>
</gene>
<evidence type="ECO:0000313" key="3">
    <source>
        <dbReference type="Proteomes" id="UP000558192"/>
    </source>
</evidence>
<proteinExistence type="predicted"/>
<keyword evidence="1" id="KW-0175">Coiled coil</keyword>
<organism evidence="2 3">
    <name type="scientific">Sphingomonas kaistensis</name>
    <dbReference type="NCBI Taxonomy" id="298708"/>
    <lineage>
        <taxon>Bacteria</taxon>
        <taxon>Pseudomonadati</taxon>
        <taxon>Pseudomonadota</taxon>
        <taxon>Alphaproteobacteria</taxon>
        <taxon>Sphingomonadales</taxon>
        <taxon>Sphingomonadaceae</taxon>
        <taxon>Sphingomonas</taxon>
    </lineage>
</organism>
<sequence length="344" mass="37060">MLSSIMSDVLLRQIPEHLVAGVRNGDLKVYGSIIRSLSEGRIVGHLQETAGLGNFALQALSTPAMLPLQGASIAADMVGHGVSYAQNEQIKAAVDVLQNMQVANLALSAAGIGVSVAGFAVIAAKIARVEQRVEALGDKLEALARSIETLRRDKILDDFSALRTAVEQMDEGWLLSQPEECWREVARQTHALSNVFQRRAEEMLEHGDFVGADPFLEALALASSTRIQARLASGDEVVARRAAEESASALVKLGREVQLGAAVLQAMNDEIEYAASPAWNEKLDAKADAFRSTVTTIRQREQSAAATCLTLGELERQRISGRTWLQAAREEQNAPLLCLLPTAA</sequence>